<organism evidence="1 2">
    <name type="scientific">Neofusicoccum parvum</name>
    <dbReference type="NCBI Taxonomy" id="310453"/>
    <lineage>
        <taxon>Eukaryota</taxon>
        <taxon>Fungi</taxon>
        <taxon>Dikarya</taxon>
        <taxon>Ascomycota</taxon>
        <taxon>Pezizomycotina</taxon>
        <taxon>Dothideomycetes</taxon>
        <taxon>Dothideomycetes incertae sedis</taxon>
        <taxon>Botryosphaeriales</taxon>
        <taxon>Botryosphaeriaceae</taxon>
        <taxon>Neofusicoccum</taxon>
    </lineage>
</organism>
<gene>
    <name evidence="1" type="primary">g9749</name>
    <name evidence="1" type="ORF">NpPPO83_00009749</name>
</gene>
<name>A0ACB5S550_9PEZI</name>
<keyword evidence="2" id="KW-1185">Reference proteome</keyword>
<comment type="caution">
    <text evidence="1">The sequence shown here is derived from an EMBL/GenBank/DDBJ whole genome shotgun (WGS) entry which is preliminary data.</text>
</comment>
<protein>
    <submittedName>
        <fullName evidence="1">cAMP-dependent protein kinase</fullName>
    </submittedName>
</protein>
<dbReference type="EMBL" id="BSXG01000042">
    <property type="protein sequence ID" value="GME27899.1"/>
    <property type="molecule type" value="Genomic_DNA"/>
</dbReference>
<keyword evidence="1" id="KW-0808">Transferase</keyword>
<reference evidence="1" key="1">
    <citation type="submission" date="2024-09" db="EMBL/GenBank/DDBJ databases">
        <title>Draft Genome Sequences of Neofusicoccum parvum.</title>
        <authorList>
            <person name="Ashida A."/>
            <person name="Camagna M."/>
            <person name="Tanaka A."/>
            <person name="Takemoto D."/>
        </authorList>
    </citation>
    <scope>NUCLEOTIDE SEQUENCE</scope>
    <source>
        <strain evidence="1">PPO83</strain>
    </source>
</reference>
<accession>A0ACB5S550</accession>
<dbReference type="Proteomes" id="UP001165186">
    <property type="component" value="Unassembled WGS sequence"/>
</dbReference>
<proteinExistence type="predicted"/>
<sequence>MEPPNPQTSPPPPPPPPNLDTTSLPSPYTTPPIHLTLGTAPSLSAPHSIPLALLPPSLLLATIHPSPTTLPSHLSLPSLPATLAHTLIHYLHTNTYQVLLPAPLRHRIATLSYATAVRFGLNGLRDAAVRARAHEADPEPWAALADLEDACKLLGQGDAVLRAWVREAVRRLLREGRRGGGGGGSGSGNVFVRAVVDAVVDAVGVEEDGVQWEMPAAPPGEERRSVASVGEEEVVSCGESGEEGVSCDESGEDDGGMDGSYGPGDESAWSAAAPGEKTSGLVEAVDGFGNTWVSVPPPPEMPYPDPETELDSDGQPPQSDSGDGPGVLEMFAALLPEMTGTSAFEERGYWAKMPAKKKAVKMQPAAALVTPPSTTSESDNNCVPKPPAPPAVDAVLDPCCSIWSPELPKTKGPCHPVGDEHSFGPAPPAILDSNWAGGRPAAPEPTVSGMSDAEWDGMGLPPSATDAVPPPSPPPPPPVVPSTGALDDSSALGDSHADGNSAADPAMPSKQFCSKNALQDYHLQLMLLEQQNKKRLLMARREHQLMLQRRLAEPIPPLPRRPAASPNSAQKEEDLGRCSYLKKAIDENWMRKKAILTAAAANPSASLFTTDEVKYWAALPGPQINHMEPPPQKAHGLDNDGWFPAAPGSHLSHPRPPLATFPPMASKSTSSSRPYRRRLSPHKSSSATHDTRHRHGIPHAALRPYVSPSKPRPSKPFTGPPPPPPPPPININDAEEPTRAPIIFPPPPPFNPAAPSPPPPPPPPPPIPLLNDPWTDVALPHRHPSTAPKPAADPPPPRHRGPVGMPPPPPPPPPPPMMIDVDLAPAPRRAMPKPCPRMKAHMAGEERGWRRCERCRALVLELAGEVEREEEEGEGEGSESSVSEA</sequence>
<evidence type="ECO:0000313" key="2">
    <source>
        <dbReference type="Proteomes" id="UP001165186"/>
    </source>
</evidence>
<keyword evidence="1" id="KW-0418">Kinase</keyword>
<evidence type="ECO:0000313" key="1">
    <source>
        <dbReference type="EMBL" id="GME27899.1"/>
    </source>
</evidence>